<accession>A0AAN6Y1N4</accession>
<feature type="chain" id="PRO_5042863416" evidence="1">
    <location>
        <begin position="30"/>
        <end position="555"/>
    </location>
</feature>
<feature type="signal peptide" evidence="1">
    <location>
        <begin position="1"/>
        <end position="29"/>
    </location>
</feature>
<evidence type="ECO:0000313" key="3">
    <source>
        <dbReference type="Proteomes" id="UP001301769"/>
    </source>
</evidence>
<dbReference type="Proteomes" id="UP001301769">
    <property type="component" value="Unassembled WGS sequence"/>
</dbReference>
<keyword evidence="1" id="KW-0732">Signal</keyword>
<keyword evidence="3" id="KW-1185">Reference proteome</keyword>
<reference evidence="2" key="1">
    <citation type="journal article" date="2023" name="Mol. Phylogenet. Evol.">
        <title>Genome-scale phylogeny and comparative genomics of the fungal order Sordariales.</title>
        <authorList>
            <person name="Hensen N."/>
            <person name="Bonometti L."/>
            <person name="Westerberg I."/>
            <person name="Brannstrom I.O."/>
            <person name="Guillou S."/>
            <person name="Cros-Aarteil S."/>
            <person name="Calhoun S."/>
            <person name="Haridas S."/>
            <person name="Kuo A."/>
            <person name="Mondo S."/>
            <person name="Pangilinan J."/>
            <person name="Riley R."/>
            <person name="LaButti K."/>
            <person name="Andreopoulos B."/>
            <person name="Lipzen A."/>
            <person name="Chen C."/>
            <person name="Yan M."/>
            <person name="Daum C."/>
            <person name="Ng V."/>
            <person name="Clum A."/>
            <person name="Steindorff A."/>
            <person name="Ohm R.A."/>
            <person name="Martin F."/>
            <person name="Silar P."/>
            <person name="Natvig D.O."/>
            <person name="Lalanne C."/>
            <person name="Gautier V."/>
            <person name="Ament-Velasquez S.L."/>
            <person name="Kruys A."/>
            <person name="Hutchinson M.I."/>
            <person name="Powell A.J."/>
            <person name="Barry K."/>
            <person name="Miller A.N."/>
            <person name="Grigoriev I.V."/>
            <person name="Debuchy R."/>
            <person name="Gladieux P."/>
            <person name="Hiltunen Thoren M."/>
            <person name="Johannesson H."/>
        </authorList>
    </citation>
    <scope>NUCLEOTIDE SEQUENCE</scope>
    <source>
        <strain evidence="2">PSN293</strain>
    </source>
</reference>
<organism evidence="2 3">
    <name type="scientific">Rhypophila decipiens</name>
    <dbReference type="NCBI Taxonomy" id="261697"/>
    <lineage>
        <taxon>Eukaryota</taxon>
        <taxon>Fungi</taxon>
        <taxon>Dikarya</taxon>
        <taxon>Ascomycota</taxon>
        <taxon>Pezizomycotina</taxon>
        <taxon>Sordariomycetes</taxon>
        <taxon>Sordariomycetidae</taxon>
        <taxon>Sordariales</taxon>
        <taxon>Naviculisporaceae</taxon>
        <taxon>Rhypophila</taxon>
    </lineage>
</organism>
<proteinExistence type="predicted"/>
<reference evidence="2" key="2">
    <citation type="submission" date="2023-05" db="EMBL/GenBank/DDBJ databases">
        <authorList>
            <consortium name="Lawrence Berkeley National Laboratory"/>
            <person name="Steindorff A."/>
            <person name="Hensen N."/>
            <person name="Bonometti L."/>
            <person name="Westerberg I."/>
            <person name="Brannstrom I.O."/>
            <person name="Guillou S."/>
            <person name="Cros-Aarteil S."/>
            <person name="Calhoun S."/>
            <person name="Haridas S."/>
            <person name="Kuo A."/>
            <person name="Mondo S."/>
            <person name="Pangilinan J."/>
            <person name="Riley R."/>
            <person name="Labutti K."/>
            <person name="Andreopoulos B."/>
            <person name="Lipzen A."/>
            <person name="Chen C."/>
            <person name="Yanf M."/>
            <person name="Daum C."/>
            <person name="Ng V."/>
            <person name="Clum A."/>
            <person name="Ohm R."/>
            <person name="Martin F."/>
            <person name="Silar P."/>
            <person name="Natvig D."/>
            <person name="Lalanne C."/>
            <person name="Gautier V."/>
            <person name="Ament-Velasquez S.L."/>
            <person name="Kruys A."/>
            <person name="Hutchinson M.I."/>
            <person name="Powell A.J."/>
            <person name="Barry K."/>
            <person name="Miller A.N."/>
            <person name="Grigoriev I.V."/>
            <person name="Debuchy R."/>
            <person name="Gladieux P."/>
            <person name="Thoren M.H."/>
            <person name="Johannesson H."/>
        </authorList>
    </citation>
    <scope>NUCLEOTIDE SEQUENCE</scope>
    <source>
        <strain evidence="2">PSN293</strain>
    </source>
</reference>
<dbReference type="AlphaFoldDB" id="A0AAN6Y1N4"/>
<dbReference type="EMBL" id="MU858278">
    <property type="protein sequence ID" value="KAK4207702.1"/>
    <property type="molecule type" value="Genomic_DNA"/>
</dbReference>
<evidence type="ECO:0000313" key="2">
    <source>
        <dbReference type="EMBL" id="KAK4207702.1"/>
    </source>
</evidence>
<protein>
    <submittedName>
        <fullName evidence="2">Uncharacterized protein</fullName>
    </submittedName>
</protein>
<gene>
    <name evidence="2" type="ORF">QBC37DRAFT_379804</name>
</gene>
<name>A0AAN6Y1N4_9PEZI</name>
<comment type="caution">
    <text evidence="2">The sequence shown here is derived from an EMBL/GenBank/DDBJ whole genome shotgun (WGS) entry which is preliminary data.</text>
</comment>
<sequence length="555" mass="60359">MSLLTSSLFPVTLLTLALHLLFFIPIANGQNVGDDHPIWVQGALEGATAADNTYNTGGTITVNGFTMNVPKNLLVQFPAAWVPWKDFVGNKTNFLGFETLVMGNTIEFEPRVGQIVITEFFEGENFGMIQSINYTDGSMQIQNGPRIRISDPNAVFSVGYDGAPMMTADDQSPSITSFSGFPMCIPRNASDPLCPLSNRPGATSPSGNRIGIFNAPDPYVAAPFLPGDFIVFSGFRRRASNPPLPQPSAIQPIRPIPTKLAVPDEIIAYSIVAQNVQINTPLSSGVVYVRMVLALLGIWNPNPITELADSRLIGYTSNPAATILLYALDIDPCSGEIIERIIASVGLRGGRNFENKFEYRAEILFGYTREYKAVVLIDGRPLTKVTKNGFLAGTYVQPVNVWVPGEQDIPGMEPPTFDFTQMEFLTKGVGPDRDGNIWGPLDPFPQVGPGVPIGPPDCTGLLRRIEPRGGNGTQTGEEGAESKRMPLTKRRTFGGRIAPYKVNAVADGENKRTEEADVRVAPDQLRAIEEKKRLDDAKEVSAIWSADLVDVDESV</sequence>
<evidence type="ECO:0000256" key="1">
    <source>
        <dbReference type="SAM" id="SignalP"/>
    </source>
</evidence>